<dbReference type="SUPFAM" id="SSF52402">
    <property type="entry name" value="Adenine nucleotide alpha hydrolases-like"/>
    <property type="match status" value="1"/>
</dbReference>
<gene>
    <name evidence="8" type="primary">tilS</name>
    <name evidence="10" type="ORF">MBAV_005987</name>
</gene>
<name>A0A0F3GMC6_9BACT</name>
<dbReference type="NCBIfam" id="TIGR02433">
    <property type="entry name" value="lysidine_TilS_C"/>
    <property type="match status" value="1"/>
</dbReference>
<keyword evidence="11" id="KW-1185">Reference proteome</keyword>
<feature type="domain" description="Lysidine-tRNA(Ile) synthetase C-terminal" evidence="9">
    <location>
        <begin position="386"/>
        <end position="458"/>
    </location>
</feature>
<dbReference type="SUPFAM" id="SSF56037">
    <property type="entry name" value="PheT/TilS domain"/>
    <property type="match status" value="1"/>
</dbReference>
<evidence type="ECO:0000256" key="1">
    <source>
        <dbReference type="ARBA" id="ARBA00004496"/>
    </source>
</evidence>
<dbReference type="HAMAP" id="MF_01161">
    <property type="entry name" value="tRNA_Ile_lys_synt"/>
    <property type="match status" value="1"/>
</dbReference>
<dbReference type="EC" id="6.3.4.19" evidence="8"/>
<proteinExistence type="inferred from homology"/>
<keyword evidence="4 8" id="KW-0819">tRNA processing</keyword>
<dbReference type="Gene3D" id="1.20.59.20">
    <property type="match status" value="1"/>
</dbReference>
<comment type="caution">
    <text evidence="10">The sequence shown here is derived from an EMBL/GenBank/DDBJ whole genome shotgun (WGS) entry which is preliminary data.</text>
</comment>
<comment type="function">
    <text evidence="8">Ligates lysine onto the cytidine present at position 34 of the AUA codon-specific tRNA(Ile) that contains the anticodon CAU, in an ATP-dependent manner. Cytidine is converted to lysidine, thus changing the amino acid specificity of the tRNA from methionine to isoleucine.</text>
</comment>
<dbReference type="EMBL" id="LACI01002543">
    <property type="protein sequence ID" value="KJU81818.1"/>
    <property type="molecule type" value="Genomic_DNA"/>
</dbReference>
<evidence type="ECO:0000313" key="10">
    <source>
        <dbReference type="EMBL" id="KJU81818.1"/>
    </source>
</evidence>
<evidence type="ECO:0000256" key="3">
    <source>
        <dbReference type="ARBA" id="ARBA00022598"/>
    </source>
</evidence>
<comment type="subcellular location">
    <subcellularLocation>
        <location evidence="1 8">Cytoplasm</location>
    </subcellularLocation>
</comment>
<dbReference type="SUPFAM" id="SSF82829">
    <property type="entry name" value="MesJ substrate recognition domain-like"/>
    <property type="match status" value="1"/>
</dbReference>
<dbReference type="Gene3D" id="3.40.50.620">
    <property type="entry name" value="HUPs"/>
    <property type="match status" value="1"/>
</dbReference>
<dbReference type="GO" id="GO:0005737">
    <property type="term" value="C:cytoplasm"/>
    <property type="evidence" value="ECO:0007669"/>
    <property type="project" value="UniProtKB-SubCell"/>
</dbReference>
<dbReference type="NCBIfam" id="TIGR02432">
    <property type="entry name" value="lysidine_TilS_N"/>
    <property type="match status" value="1"/>
</dbReference>
<comment type="catalytic activity">
    <reaction evidence="7 8">
        <text>cytidine(34) in tRNA(Ile2) + L-lysine + ATP = lysidine(34) in tRNA(Ile2) + AMP + diphosphate + H(+)</text>
        <dbReference type="Rhea" id="RHEA:43744"/>
        <dbReference type="Rhea" id="RHEA-COMP:10625"/>
        <dbReference type="Rhea" id="RHEA-COMP:10670"/>
        <dbReference type="ChEBI" id="CHEBI:15378"/>
        <dbReference type="ChEBI" id="CHEBI:30616"/>
        <dbReference type="ChEBI" id="CHEBI:32551"/>
        <dbReference type="ChEBI" id="CHEBI:33019"/>
        <dbReference type="ChEBI" id="CHEBI:82748"/>
        <dbReference type="ChEBI" id="CHEBI:83665"/>
        <dbReference type="ChEBI" id="CHEBI:456215"/>
        <dbReference type="EC" id="6.3.4.19"/>
    </reaction>
</comment>
<evidence type="ECO:0000256" key="8">
    <source>
        <dbReference type="HAMAP-Rule" id="MF_01161"/>
    </source>
</evidence>
<dbReference type="CDD" id="cd01992">
    <property type="entry name" value="TilS_N"/>
    <property type="match status" value="1"/>
</dbReference>
<protein>
    <recommendedName>
        <fullName evidence="8">tRNA(Ile)-lysidine synthase</fullName>
        <ecNumber evidence="8">6.3.4.19</ecNumber>
    </recommendedName>
    <alternativeName>
        <fullName evidence="8">tRNA(Ile)-2-lysyl-cytidine synthase</fullName>
    </alternativeName>
    <alternativeName>
        <fullName evidence="8">tRNA(Ile)-lysidine synthetase</fullName>
    </alternativeName>
</protein>
<evidence type="ECO:0000256" key="5">
    <source>
        <dbReference type="ARBA" id="ARBA00022741"/>
    </source>
</evidence>
<comment type="similarity">
    <text evidence="8">Belongs to the tRNA(Ile)-lysidine synthase family.</text>
</comment>
<evidence type="ECO:0000313" key="11">
    <source>
        <dbReference type="Proteomes" id="UP000033423"/>
    </source>
</evidence>
<dbReference type="Pfam" id="PF01171">
    <property type="entry name" value="ATP_bind_3"/>
    <property type="match status" value="1"/>
</dbReference>
<dbReference type="PATRIC" id="fig|29290.4.peg.7924"/>
<dbReference type="AlphaFoldDB" id="A0A0F3GMC6"/>
<dbReference type="SMART" id="SM00977">
    <property type="entry name" value="TilS_C"/>
    <property type="match status" value="1"/>
</dbReference>
<keyword evidence="6 8" id="KW-0067">ATP-binding</keyword>
<dbReference type="InterPro" id="IPR012094">
    <property type="entry name" value="tRNA_Ile_lys_synt"/>
</dbReference>
<dbReference type="InterPro" id="IPR014729">
    <property type="entry name" value="Rossmann-like_a/b/a_fold"/>
</dbReference>
<dbReference type="InterPro" id="IPR012796">
    <property type="entry name" value="Lysidine-tRNA-synth_C"/>
</dbReference>
<dbReference type="GO" id="GO:0005524">
    <property type="term" value="F:ATP binding"/>
    <property type="evidence" value="ECO:0007669"/>
    <property type="project" value="UniProtKB-UniRule"/>
</dbReference>
<feature type="binding site" evidence="8">
    <location>
        <begin position="40"/>
        <end position="45"/>
    </location>
    <ligand>
        <name>ATP</name>
        <dbReference type="ChEBI" id="CHEBI:30616"/>
    </ligand>
</feature>
<sequence length="465" mass="52495">MHRTDTHIRDKVRTTIRVFSMLGGDVSGPVLLGPVLIGLSGGPDSVALLRLLRELFPTVNVHAVYIDHGLRPHETPAEMAFCRQLCDHLGAALSIRAIDLPRGVRKKTPAIMRQHRYSLYEDTALEIGASKIALGHNKDDQAETVILNLMRGAGLTGLAGIPPTRGRFIRPLIDVSRWEILQYLNECRQTYCLDSSNLKDIYMRNRVRIHLMPTLTQYNPNIIDTLTRNARIIREEDEYLEQAVTKKLMTLISRKTDKKIELFLIPLQGMERVLLRRLLRRSTAVVEALKEVGGQHVEETIELIKTASTGDRLYLPGGVRVIKGYSTLVVTCEPPVRISEVELPLPGEVVIREAGCMLRATLPECFKRPDNSRQACLDAGLMSSPLRIRARVDGDYFYPLGLGKRKKVQDYFVDEKVPRDSRNSIPLVFSRDDLVWIAGHRADDRYKVTPATRNYCLLEMISTGT</sequence>
<evidence type="ECO:0000256" key="2">
    <source>
        <dbReference type="ARBA" id="ARBA00022490"/>
    </source>
</evidence>
<dbReference type="GO" id="GO:0006400">
    <property type="term" value="P:tRNA modification"/>
    <property type="evidence" value="ECO:0007669"/>
    <property type="project" value="UniProtKB-UniRule"/>
</dbReference>
<keyword evidence="2 8" id="KW-0963">Cytoplasm</keyword>
<dbReference type="Proteomes" id="UP000033423">
    <property type="component" value="Unassembled WGS sequence"/>
</dbReference>
<dbReference type="InterPro" id="IPR012795">
    <property type="entry name" value="tRNA_Ile_lys_synt_N"/>
</dbReference>
<dbReference type="Pfam" id="PF11734">
    <property type="entry name" value="TilS_C"/>
    <property type="match status" value="1"/>
</dbReference>
<evidence type="ECO:0000256" key="7">
    <source>
        <dbReference type="ARBA" id="ARBA00048539"/>
    </source>
</evidence>
<dbReference type="GO" id="GO:0032267">
    <property type="term" value="F:tRNA(Ile)-lysidine synthase activity"/>
    <property type="evidence" value="ECO:0007669"/>
    <property type="project" value="UniProtKB-EC"/>
</dbReference>
<evidence type="ECO:0000256" key="4">
    <source>
        <dbReference type="ARBA" id="ARBA00022694"/>
    </source>
</evidence>
<evidence type="ECO:0000259" key="9">
    <source>
        <dbReference type="SMART" id="SM00977"/>
    </source>
</evidence>
<dbReference type="InterPro" id="IPR011063">
    <property type="entry name" value="TilS/TtcA_N"/>
</dbReference>
<evidence type="ECO:0000256" key="6">
    <source>
        <dbReference type="ARBA" id="ARBA00022840"/>
    </source>
</evidence>
<keyword evidence="5 8" id="KW-0547">Nucleotide-binding</keyword>
<reference evidence="10 11" key="1">
    <citation type="submission" date="2015-02" db="EMBL/GenBank/DDBJ databases">
        <title>Single-cell genomics of uncultivated deep-branching MTB reveals a conserved set of magnetosome genes.</title>
        <authorList>
            <person name="Kolinko S."/>
            <person name="Richter M."/>
            <person name="Glockner F.O."/>
            <person name="Brachmann A."/>
            <person name="Schuler D."/>
        </authorList>
    </citation>
    <scope>NUCLEOTIDE SEQUENCE [LARGE SCALE GENOMIC DNA]</scope>
    <source>
        <strain evidence="10">TM-1</strain>
    </source>
</reference>
<accession>A0A0F3GMC6</accession>
<comment type="domain">
    <text evidence="8">The N-terminal region contains the highly conserved SGGXDS motif, predicted to be a P-loop motif involved in ATP binding.</text>
</comment>
<keyword evidence="3 8" id="KW-0436">Ligase</keyword>
<dbReference type="PANTHER" id="PTHR43033">
    <property type="entry name" value="TRNA(ILE)-LYSIDINE SYNTHASE-RELATED"/>
    <property type="match status" value="1"/>
</dbReference>
<organism evidence="10 11">
    <name type="scientific">Candidatus Magnetobacterium bavaricum</name>
    <dbReference type="NCBI Taxonomy" id="29290"/>
    <lineage>
        <taxon>Bacteria</taxon>
        <taxon>Pseudomonadati</taxon>
        <taxon>Nitrospirota</taxon>
        <taxon>Thermodesulfovibrionia</taxon>
        <taxon>Thermodesulfovibrionales</taxon>
        <taxon>Candidatus Magnetobacteriaceae</taxon>
        <taxon>Candidatus Magnetobacterium</taxon>
    </lineage>
</organism>
<dbReference type="PANTHER" id="PTHR43033:SF1">
    <property type="entry name" value="TRNA(ILE)-LYSIDINE SYNTHASE-RELATED"/>
    <property type="match status" value="1"/>
</dbReference>